<dbReference type="PROSITE" id="PS50929">
    <property type="entry name" value="ABC_TM1F"/>
    <property type="match status" value="1"/>
</dbReference>
<dbReference type="PROSITE" id="PS00211">
    <property type="entry name" value="ABC_TRANSPORTER_1"/>
    <property type="match status" value="1"/>
</dbReference>
<keyword evidence="5" id="KW-0788">Thiol protease</keyword>
<gene>
    <name evidence="13" type="ORF">ACFQZU_05280</name>
</gene>
<dbReference type="PROSITE" id="PS50893">
    <property type="entry name" value="ABC_TRANSPORTER_2"/>
    <property type="match status" value="1"/>
</dbReference>
<evidence type="ECO:0000259" key="10">
    <source>
        <dbReference type="PROSITE" id="PS50893"/>
    </source>
</evidence>
<feature type="transmembrane region" description="Helical" evidence="9">
    <location>
        <begin position="276"/>
        <end position="294"/>
    </location>
</feature>
<dbReference type="SMART" id="SM00382">
    <property type="entry name" value="AAA"/>
    <property type="match status" value="1"/>
</dbReference>
<evidence type="ECO:0000256" key="2">
    <source>
        <dbReference type="ARBA" id="ARBA00022692"/>
    </source>
</evidence>
<dbReference type="InterPro" id="IPR036640">
    <property type="entry name" value="ABC1_TM_sf"/>
</dbReference>
<feature type="transmembrane region" description="Helical" evidence="9">
    <location>
        <begin position="161"/>
        <end position="182"/>
    </location>
</feature>
<evidence type="ECO:0000259" key="11">
    <source>
        <dbReference type="PROSITE" id="PS50929"/>
    </source>
</evidence>
<name>A0ABW3BCR8_9ACTN</name>
<feature type="domain" description="ABC transmembrane type-1" evidence="11">
    <location>
        <begin position="164"/>
        <end position="443"/>
    </location>
</feature>
<proteinExistence type="predicted"/>
<dbReference type="Pfam" id="PF03412">
    <property type="entry name" value="Peptidase_C39"/>
    <property type="match status" value="1"/>
</dbReference>
<dbReference type="InterPro" id="IPR005074">
    <property type="entry name" value="Peptidase_C39"/>
</dbReference>
<evidence type="ECO:0000256" key="8">
    <source>
        <dbReference type="ARBA" id="ARBA00023136"/>
    </source>
</evidence>
<dbReference type="PANTHER" id="PTHR43394">
    <property type="entry name" value="ATP-DEPENDENT PERMEASE MDL1, MITOCHONDRIAL"/>
    <property type="match status" value="1"/>
</dbReference>
<sequence>MRARRVREVQQFASSECGLCCIAMVLSAYGSRNTVPGLRRSYETGRDGLSVKDIVAILRERGMEVKTYRATAGRLNDLRMPLIAYWGDNHVVVVEEVTDRHATVVDPAGGRSRYSRAEFEEHFGGLVVEAVPTADYTPERAREPSVWAGFLRAAAKHRRPLASAFAMSLLLYAFTLAVPLAVQRAINGYADLFESSPAALLPVVFAVPMACYAAVSLLRAVSLAAVIRGLGEAMMGRTFGTLLRLPYKFFANRTQGELLYRLTSIASVRDMISNQLPVVLLDLGSLVVVFGYIFSRSALLGMAALMLLSCMVAVAALSYRPIRKATDREISATAESSTLQMEALNSIETLKVTGMTGEFTADWQRVYARALDRTRWRIVLQGAAGSGYAMFQTFGPLMVLVTGLWLVYTGRLDLGSAVAVQTLTATSLGSVMSLSTAFNQLITANAQVERVGDILNQPLGEPVFGDRDVQVRGALAVRDMSFTYPGAKTPVLEDVSFEAPAGSRVAVVGSTGSGKSTLGRLLMGLYGPDSGGVYYDGVPISDISADAFYRSVAYVPQEISLSNRTIAENIAFGLPETDLDVVREAAQRAQIHREIEALPMGYHTPVREMGSSLSGGQRQRVALARALAREPRVLVLDEATSALDTVTESAIAATLNGLECTRVIIAHRLSTVADADLIVVLQEGRVVQTGRHSDLVGAPGPYQALVRSQIDAGAGWVADRA</sequence>
<evidence type="ECO:0000256" key="1">
    <source>
        <dbReference type="ARBA" id="ARBA00004651"/>
    </source>
</evidence>
<feature type="domain" description="ABC transporter" evidence="10">
    <location>
        <begin position="475"/>
        <end position="708"/>
    </location>
</feature>
<evidence type="ECO:0000313" key="13">
    <source>
        <dbReference type="EMBL" id="MFD0800731.1"/>
    </source>
</evidence>
<dbReference type="EMBL" id="JBHTHR010000091">
    <property type="protein sequence ID" value="MFD0800731.1"/>
    <property type="molecule type" value="Genomic_DNA"/>
</dbReference>
<keyword evidence="6" id="KW-0067">ATP-binding</keyword>
<evidence type="ECO:0000256" key="5">
    <source>
        <dbReference type="ARBA" id="ARBA00022807"/>
    </source>
</evidence>
<dbReference type="Pfam" id="PF00664">
    <property type="entry name" value="ABC_membrane"/>
    <property type="match status" value="1"/>
</dbReference>
<keyword evidence="5" id="KW-0645">Protease</keyword>
<evidence type="ECO:0000313" key="14">
    <source>
        <dbReference type="Proteomes" id="UP001596956"/>
    </source>
</evidence>
<dbReference type="Gene3D" id="3.40.50.300">
    <property type="entry name" value="P-loop containing nucleotide triphosphate hydrolases"/>
    <property type="match status" value="1"/>
</dbReference>
<feature type="transmembrane region" description="Helical" evidence="9">
    <location>
        <begin position="387"/>
        <end position="408"/>
    </location>
</feature>
<dbReference type="Gene3D" id="3.90.70.10">
    <property type="entry name" value="Cysteine proteinases"/>
    <property type="match status" value="1"/>
</dbReference>
<dbReference type="PROSITE" id="PS50990">
    <property type="entry name" value="PEPTIDASE_C39"/>
    <property type="match status" value="1"/>
</dbReference>
<keyword evidence="3" id="KW-0547">Nucleotide-binding</keyword>
<dbReference type="InterPro" id="IPR039421">
    <property type="entry name" value="Type_1_exporter"/>
</dbReference>
<feature type="domain" description="Peptidase C39" evidence="12">
    <location>
        <begin position="11"/>
        <end position="130"/>
    </location>
</feature>
<dbReference type="SUPFAM" id="SSF90123">
    <property type="entry name" value="ABC transporter transmembrane region"/>
    <property type="match status" value="1"/>
</dbReference>
<evidence type="ECO:0000256" key="4">
    <source>
        <dbReference type="ARBA" id="ARBA00022801"/>
    </source>
</evidence>
<evidence type="ECO:0000256" key="9">
    <source>
        <dbReference type="SAM" id="Phobius"/>
    </source>
</evidence>
<evidence type="ECO:0000256" key="3">
    <source>
        <dbReference type="ARBA" id="ARBA00022741"/>
    </source>
</evidence>
<evidence type="ECO:0000259" key="12">
    <source>
        <dbReference type="PROSITE" id="PS50990"/>
    </source>
</evidence>
<comment type="subcellular location">
    <subcellularLocation>
        <location evidence="1">Cell membrane</location>
        <topology evidence="1">Multi-pass membrane protein</topology>
    </subcellularLocation>
</comment>
<dbReference type="PANTHER" id="PTHR43394:SF1">
    <property type="entry name" value="ATP-BINDING CASSETTE SUB-FAMILY B MEMBER 10, MITOCHONDRIAL"/>
    <property type="match status" value="1"/>
</dbReference>
<feature type="transmembrane region" description="Helical" evidence="9">
    <location>
        <begin position="202"/>
        <end position="227"/>
    </location>
</feature>
<dbReference type="InterPro" id="IPR017871">
    <property type="entry name" value="ABC_transporter-like_CS"/>
</dbReference>
<accession>A0ABW3BCR8</accession>
<keyword evidence="2 9" id="KW-0812">Transmembrane</keyword>
<dbReference type="InterPro" id="IPR003593">
    <property type="entry name" value="AAA+_ATPase"/>
</dbReference>
<keyword evidence="8 9" id="KW-0472">Membrane</keyword>
<dbReference type="Pfam" id="PF00005">
    <property type="entry name" value="ABC_tran"/>
    <property type="match status" value="1"/>
</dbReference>
<keyword evidence="7 9" id="KW-1133">Transmembrane helix</keyword>
<dbReference type="InterPro" id="IPR003439">
    <property type="entry name" value="ABC_transporter-like_ATP-bd"/>
</dbReference>
<organism evidence="13 14">
    <name type="scientific">Streptomonospora algeriensis</name>
    <dbReference type="NCBI Taxonomy" id="995084"/>
    <lineage>
        <taxon>Bacteria</taxon>
        <taxon>Bacillati</taxon>
        <taxon>Actinomycetota</taxon>
        <taxon>Actinomycetes</taxon>
        <taxon>Streptosporangiales</taxon>
        <taxon>Nocardiopsidaceae</taxon>
        <taxon>Streptomonospora</taxon>
    </lineage>
</organism>
<keyword evidence="14" id="KW-1185">Reference proteome</keyword>
<dbReference type="Proteomes" id="UP001596956">
    <property type="component" value="Unassembled WGS sequence"/>
</dbReference>
<protein>
    <submittedName>
        <fullName evidence="13">Peptidase domain-containing ABC transporter</fullName>
    </submittedName>
</protein>
<dbReference type="SUPFAM" id="SSF52540">
    <property type="entry name" value="P-loop containing nucleoside triphosphate hydrolases"/>
    <property type="match status" value="1"/>
</dbReference>
<keyword evidence="4" id="KW-0378">Hydrolase</keyword>
<feature type="transmembrane region" description="Helical" evidence="9">
    <location>
        <begin position="300"/>
        <end position="319"/>
    </location>
</feature>
<evidence type="ECO:0000256" key="7">
    <source>
        <dbReference type="ARBA" id="ARBA00022989"/>
    </source>
</evidence>
<comment type="caution">
    <text evidence="13">The sequence shown here is derived from an EMBL/GenBank/DDBJ whole genome shotgun (WGS) entry which is preliminary data.</text>
</comment>
<dbReference type="InterPro" id="IPR011527">
    <property type="entry name" value="ABC1_TM_dom"/>
</dbReference>
<evidence type="ECO:0000256" key="6">
    <source>
        <dbReference type="ARBA" id="ARBA00022840"/>
    </source>
</evidence>
<dbReference type="Gene3D" id="1.20.1560.10">
    <property type="entry name" value="ABC transporter type 1, transmembrane domain"/>
    <property type="match status" value="1"/>
</dbReference>
<reference evidence="14" key="1">
    <citation type="journal article" date="2019" name="Int. J. Syst. Evol. Microbiol.">
        <title>The Global Catalogue of Microorganisms (GCM) 10K type strain sequencing project: providing services to taxonomists for standard genome sequencing and annotation.</title>
        <authorList>
            <consortium name="The Broad Institute Genomics Platform"/>
            <consortium name="The Broad Institute Genome Sequencing Center for Infectious Disease"/>
            <person name="Wu L."/>
            <person name="Ma J."/>
        </authorList>
    </citation>
    <scope>NUCLEOTIDE SEQUENCE [LARGE SCALE GENOMIC DNA]</scope>
    <source>
        <strain evidence="14">CCUG 63369</strain>
    </source>
</reference>
<dbReference type="InterPro" id="IPR027417">
    <property type="entry name" value="P-loop_NTPase"/>
</dbReference>